<evidence type="ECO:0000256" key="7">
    <source>
        <dbReference type="ARBA" id="ARBA00023170"/>
    </source>
</evidence>
<comment type="similarity">
    <text evidence="9">Belongs to the G-protein coupled receptor 1 family.</text>
</comment>
<feature type="domain" description="G-protein coupled receptors family 1 profile" evidence="11">
    <location>
        <begin position="26"/>
        <end position="273"/>
    </location>
</feature>
<dbReference type="PANTHER" id="PTHR24249:SF372">
    <property type="entry name" value="G-PROTEIN COUPLED RECEPTORS FAMILY 1 PROFILE DOMAIN-CONTAINING PROTEIN"/>
    <property type="match status" value="1"/>
</dbReference>
<dbReference type="EMBL" id="MU825401">
    <property type="protein sequence ID" value="KAJ7392301.1"/>
    <property type="molecule type" value="Genomic_DNA"/>
</dbReference>
<keyword evidence="3 9" id="KW-0812">Transmembrane</keyword>
<feature type="transmembrane region" description="Helical" evidence="10">
    <location>
        <begin position="220"/>
        <end position="245"/>
    </location>
</feature>
<evidence type="ECO:0000259" key="11">
    <source>
        <dbReference type="PROSITE" id="PS50262"/>
    </source>
</evidence>
<dbReference type="PROSITE" id="PS00237">
    <property type="entry name" value="G_PROTEIN_RECEP_F1_1"/>
    <property type="match status" value="1"/>
</dbReference>
<protein>
    <recommendedName>
        <fullName evidence="11">G-protein coupled receptors family 1 profile domain-containing protein</fullName>
    </recommendedName>
</protein>
<keyword evidence="13" id="KW-1185">Reference proteome</keyword>
<feature type="transmembrane region" description="Helical" evidence="10">
    <location>
        <begin position="44"/>
        <end position="61"/>
    </location>
</feature>
<dbReference type="PRINTS" id="PR00237">
    <property type="entry name" value="GPCRRHODOPSN"/>
</dbReference>
<keyword evidence="5 9" id="KW-0297">G-protein coupled receptor</keyword>
<evidence type="ECO:0000256" key="8">
    <source>
        <dbReference type="ARBA" id="ARBA00023224"/>
    </source>
</evidence>
<dbReference type="Proteomes" id="UP001163046">
    <property type="component" value="Unassembled WGS sequence"/>
</dbReference>
<sequence length="293" mass="33765">MHANKMISEVWFWSLGGILTILTVLGNTLVIYLILSRKRLRNTVNWLLFSLALADLCVGLTHFPTMACNSASLCSKCVTTALRWLFLNLSMTNLCALTADRYMAIVTPLKYTVFKAKRRHLFFISAAWILPFVVHFAPFTWMYCAGMKNAVRHFLTVLLFVFKLPPFLLLFTACSRTLYIAQIQKKRERIRLSQLRFNGLSRQNINTVRLQGQAKTFAKALGIIVMIFLICYAIDIARLICYTFYCSKSIPWLFLPVQQLLFVCNSAINPMVYAFFKQDIRSELKRFVKCCVS</sequence>
<evidence type="ECO:0000313" key="13">
    <source>
        <dbReference type="Proteomes" id="UP001163046"/>
    </source>
</evidence>
<proteinExistence type="inferred from homology"/>
<keyword evidence="2" id="KW-1003">Cell membrane</keyword>
<evidence type="ECO:0000256" key="9">
    <source>
        <dbReference type="RuleBase" id="RU000688"/>
    </source>
</evidence>
<dbReference type="AlphaFoldDB" id="A0A9X0A2L6"/>
<dbReference type="InterPro" id="IPR050569">
    <property type="entry name" value="TAAR"/>
</dbReference>
<evidence type="ECO:0000256" key="1">
    <source>
        <dbReference type="ARBA" id="ARBA00004651"/>
    </source>
</evidence>
<evidence type="ECO:0000256" key="5">
    <source>
        <dbReference type="ARBA" id="ARBA00023040"/>
    </source>
</evidence>
<evidence type="ECO:0000256" key="2">
    <source>
        <dbReference type="ARBA" id="ARBA00022475"/>
    </source>
</evidence>
<dbReference type="Pfam" id="PF00001">
    <property type="entry name" value="7tm_1"/>
    <property type="match status" value="1"/>
</dbReference>
<reference evidence="12" key="1">
    <citation type="submission" date="2023-01" db="EMBL/GenBank/DDBJ databases">
        <title>Genome assembly of the deep-sea coral Lophelia pertusa.</title>
        <authorList>
            <person name="Herrera S."/>
            <person name="Cordes E."/>
        </authorList>
    </citation>
    <scope>NUCLEOTIDE SEQUENCE</scope>
    <source>
        <strain evidence="12">USNM1676648</strain>
        <tissue evidence="12">Polyp</tissue>
    </source>
</reference>
<feature type="transmembrane region" description="Helical" evidence="10">
    <location>
        <begin position="81"/>
        <end position="99"/>
    </location>
</feature>
<evidence type="ECO:0000313" key="12">
    <source>
        <dbReference type="EMBL" id="KAJ7392301.1"/>
    </source>
</evidence>
<dbReference type="GO" id="GO:0005886">
    <property type="term" value="C:plasma membrane"/>
    <property type="evidence" value="ECO:0007669"/>
    <property type="project" value="UniProtKB-SubCell"/>
</dbReference>
<dbReference type="CDD" id="cd00637">
    <property type="entry name" value="7tm_classA_rhodopsin-like"/>
    <property type="match status" value="1"/>
</dbReference>
<dbReference type="PANTHER" id="PTHR24249">
    <property type="entry name" value="HISTAMINE RECEPTOR-RELATED G-PROTEIN COUPLED RECEPTOR"/>
    <property type="match status" value="1"/>
</dbReference>
<comment type="caution">
    <text evidence="12">The sequence shown here is derived from an EMBL/GenBank/DDBJ whole genome shotgun (WGS) entry which is preliminary data.</text>
</comment>
<keyword evidence="6 10" id="KW-0472">Membrane</keyword>
<feature type="transmembrane region" description="Helical" evidence="10">
    <location>
        <begin position="154"/>
        <end position="181"/>
    </location>
</feature>
<feature type="transmembrane region" description="Helical" evidence="10">
    <location>
        <begin position="12"/>
        <end position="35"/>
    </location>
</feature>
<evidence type="ECO:0000256" key="10">
    <source>
        <dbReference type="SAM" id="Phobius"/>
    </source>
</evidence>
<dbReference type="GO" id="GO:0004930">
    <property type="term" value="F:G protein-coupled receptor activity"/>
    <property type="evidence" value="ECO:0007669"/>
    <property type="project" value="UniProtKB-KW"/>
</dbReference>
<keyword evidence="7 9" id="KW-0675">Receptor</keyword>
<organism evidence="12 13">
    <name type="scientific">Desmophyllum pertusum</name>
    <dbReference type="NCBI Taxonomy" id="174260"/>
    <lineage>
        <taxon>Eukaryota</taxon>
        <taxon>Metazoa</taxon>
        <taxon>Cnidaria</taxon>
        <taxon>Anthozoa</taxon>
        <taxon>Hexacorallia</taxon>
        <taxon>Scleractinia</taxon>
        <taxon>Caryophylliina</taxon>
        <taxon>Caryophylliidae</taxon>
        <taxon>Desmophyllum</taxon>
    </lineage>
</organism>
<accession>A0A9X0A2L6</accession>
<evidence type="ECO:0000256" key="6">
    <source>
        <dbReference type="ARBA" id="ARBA00023136"/>
    </source>
</evidence>
<name>A0A9X0A2L6_9CNID</name>
<evidence type="ECO:0000256" key="3">
    <source>
        <dbReference type="ARBA" id="ARBA00022692"/>
    </source>
</evidence>
<dbReference type="SMART" id="SM01381">
    <property type="entry name" value="7TM_GPCR_Srsx"/>
    <property type="match status" value="1"/>
</dbReference>
<keyword evidence="8 9" id="KW-0807">Transducer</keyword>
<comment type="subcellular location">
    <subcellularLocation>
        <location evidence="1">Cell membrane</location>
        <topology evidence="1">Multi-pass membrane protein</topology>
    </subcellularLocation>
</comment>
<dbReference type="PROSITE" id="PS50262">
    <property type="entry name" value="G_PROTEIN_RECEP_F1_2"/>
    <property type="match status" value="1"/>
</dbReference>
<dbReference type="InterPro" id="IPR017452">
    <property type="entry name" value="GPCR_Rhodpsn_7TM"/>
</dbReference>
<dbReference type="Gene3D" id="1.20.1070.10">
    <property type="entry name" value="Rhodopsin 7-helix transmembrane proteins"/>
    <property type="match status" value="1"/>
</dbReference>
<dbReference type="OrthoDB" id="9445642at2759"/>
<feature type="transmembrane region" description="Helical" evidence="10">
    <location>
        <begin position="257"/>
        <end position="276"/>
    </location>
</feature>
<dbReference type="InterPro" id="IPR000276">
    <property type="entry name" value="GPCR_Rhodpsn"/>
</dbReference>
<gene>
    <name evidence="12" type="ORF">OS493_011958</name>
</gene>
<feature type="transmembrane region" description="Helical" evidence="10">
    <location>
        <begin position="120"/>
        <end position="142"/>
    </location>
</feature>
<evidence type="ECO:0000256" key="4">
    <source>
        <dbReference type="ARBA" id="ARBA00022989"/>
    </source>
</evidence>
<dbReference type="SUPFAM" id="SSF81321">
    <property type="entry name" value="Family A G protein-coupled receptor-like"/>
    <property type="match status" value="1"/>
</dbReference>
<keyword evidence="4 10" id="KW-1133">Transmembrane helix</keyword>